<dbReference type="PANTHER" id="PTHR12234">
    <property type="entry name" value="FORMIMINOTRANSFERASE-CYCLODEAMINASE"/>
    <property type="match status" value="1"/>
</dbReference>
<dbReference type="GO" id="GO:0019556">
    <property type="term" value="P:L-histidine catabolic process to glutamate and formamide"/>
    <property type="evidence" value="ECO:0007669"/>
    <property type="project" value="UniProtKB-UniPathway"/>
</dbReference>
<dbReference type="GO" id="GO:0005542">
    <property type="term" value="F:folic acid binding"/>
    <property type="evidence" value="ECO:0007669"/>
    <property type="project" value="UniProtKB-KW"/>
</dbReference>
<dbReference type="EC" id="4.3.1.4" evidence="7"/>
<dbReference type="GO" id="GO:0019557">
    <property type="term" value="P:L-histidine catabolic process to glutamate and formate"/>
    <property type="evidence" value="ECO:0007669"/>
    <property type="project" value="UniProtKB-UniPathway"/>
</dbReference>
<evidence type="ECO:0000256" key="2">
    <source>
        <dbReference type="ARBA" id="ARBA00004555"/>
    </source>
</evidence>
<evidence type="ECO:0000256" key="8">
    <source>
        <dbReference type="ARBA" id="ARBA00017787"/>
    </source>
</evidence>
<evidence type="ECO:0000256" key="19">
    <source>
        <dbReference type="ARBA" id="ARBA00030029"/>
    </source>
</evidence>
<keyword evidence="16" id="KW-0511">Multifunctional enzyme</keyword>
<dbReference type="NCBIfam" id="TIGR02024">
    <property type="entry name" value="FtcD"/>
    <property type="match status" value="1"/>
</dbReference>
<evidence type="ECO:0000256" key="17">
    <source>
        <dbReference type="ARBA" id="ARBA00025506"/>
    </source>
</evidence>
<accession>A0A0S7BK19</accession>
<keyword evidence="10 22" id="KW-0808">Transferase</keyword>
<evidence type="ECO:0000256" key="13">
    <source>
        <dbReference type="ARBA" id="ARBA00023034"/>
    </source>
</evidence>
<feature type="domain" description="Formiminotransferase N-terminal subdomain" evidence="21">
    <location>
        <begin position="4"/>
        <end position="181"/>
    </location>
</feature>
<evidence type="ECO:0000256" key="15">
    <source>
        <dbReference type="ARBA" id="ARBA00023239"/>
    </source>
</evidence>
<evidence type="ECO:0000256" key="10">
    <source>
        <dbReference type="ARBA" id="ARBA00022679"/>
    </source>
</evidence>
<comment type="similarity">
    <text evidence="5">In the C-terminal section; belongs to the cyclodeaminase/cyclohydrolase family.</text>
</comment>
<keyword evidence="13" id="KW-0333">Golgi apparatus</keyword>
<comment type="similarity">
    <text evidence="4">In the N-terminal section; belongs to the formiminotransferase family.</text>
</comment>
<keyword evidence="15" id="KW-0456">Lyase</keyword>
<organism evidence="22">
    <name type="scientific">Longilinea arvoryzae</name>
    <dbReference type="NCBI Taxonomy" id="360412"/>
    <lineage>
        <taxon>Bacteria</taxon>
        <taxon>Bacillati</taxon>
        <taxon>Chloroflexota</taxon>
        <taxon>Anaerolineae</taxon>
        <taxon>Anaerolineales</taxon>
        <taxon>Anaerolineaceae</taxon>
        <taxon>Longilinea</taxon>
    </lineage>
</organism>
<keyword evidence="9" id="KW-0963">Cytoplasm</keyword>
<protein>
    <recommendedName>
        <fullName evidence="8">Formimidoyltransferase-cyclodeaminase</fullName>
        <ecNumber evidence="6">2.1.2.5</ecNumber>
        <ecNumber evidence="7">4.3.1.4</ecNumber>
    </recommendedName>
    <alternativeName>
        <fullName evidence="19">Formiminotransferase-cyclodeaminase</fullName>
    </alternativeName>
</protein>
<dbReference type="GO" id="GO:0005814">
    <property type="term" value="C:centriole"/>
    <property type="evidence" value="ECO:0007669"/>
    <property type="project" value="UniProtKB-SubCell"/>
</dbReference>
<evidence type="ECO:0000256" key="12">
    <source>
        <dbReference type="ARBA" id="ARBA00022954"/>
    </source>
</evidence>
<comment type="subunit">
    <text evidence="18">Homooctamer, including four polyglutamate binding sites. The subunits are arranged as a tetramer of dimers, and form a planar ring-shaped structure.</text>
</comment>
<evidence type="ECO:0000256" key="7">
    <source>
        <dbReference type="ARBA" id="ARBA00012998"/>
    </source>
</evidence>
<evidence type="ECO:0000256" key="16">
    <source>
        <dbReference type="ARBA" id="ARBA00023268"/>
    </source>
</evidence>
<evidence type="ECO:0000313" key="23">
    <source>
        <dbReference type="Proteomes" id="UP000055060"/>
    </source>
</evidence>
<evidence type="ECO:0000256" key="14">
    <source>
        <dbReference type="ARBA" id="ARBA00023212"/>
    </source>
</evidence>
<keyword evidence="11" id="KW-0369">Histidine metabolism</keyword>
<keyword evidence="14" id="KW-0206">Cytoskeleton</keyword>
<feature type="domain" description="Formiminotransferase C-terminal subdomain" evidence="20">
    <location>
        <begin position="182"/>
        <end position="294"/>
    </location>
</feature>
<evidence type="ECO:0000256" key="6">
    <source>
        <dbReference type="ARBA" id="ARBA00012252"/>
    </source>
</evidence>
<dbReference type="SMART" id="SM01222">
    <property type="entry name" value="FTCD_N"/>
    <property type="match status" value="1"/>
</dbReference>
<keyword evidence="12" id="KW-0290">Folate-binding</keyword>
<dbReference type="InterPro" id="IPR007044">
    <property type="entry name" value="Cyclodeamin/CycHdrlase"/>
</dbReference>
<dbReference type="Pfam" id="PF04961">
    <property type="entry name" value="FTCD_C"/>
    <property type="match status" value="1"/>
</dbReference>
<dbReference type="PANTHER" id="PTHR12234:SF8">
    <property type="entry name" value="FORMIMINOTRANSFERASE-CYCLODEAMINASE"/>
    <property type="match status" value="1"/>
</dbReference>
<dbReference type="SUPFAM" id="SSF55116">
    <property type="entry name" value="Formiminotransferase domain of formiminotransferase-cyclodeaminase"/>
    <property type="match status" value="2"/>
</dbReference>
<comment type="subcellular location">
    <subcellularLocation>
        <location evidence="1">Cytoplasm</location>
        <location evidence="1">Cytoskeleton</location>
        <location evidence="1">Microtubule organizing center</location>
        <location evidence="1">Centrosome</location>
        <location evidence="1">Centriole</location>
    </subcellularLocation>
    <subcellularLocation>
        <location evidence="2">Golgi apparatus</location>
    </subcellularLocation>
</comment>
<gene>
    <name evidence="22" type="ORF">LARV_01914</name>
</gene>
<evidence type="ECO:0000256" key="1">
    <source>
        <dbReference type="ARBA" id="ARBA00004114"/>
    </source>
</evidence>
<keyword evidence="23" id="KW-1185">Reference proteome</keyword>
<name>A0A0S7BK19_9CHLR</name>
<dbReference type="InterPro" id="IPR004227">
    <property type="entry name" value="Formiminotransferase_cat"/>
</dbReference>
<dbReference type="Gene3D" id="3.30.70.670">
    <property type="entry name" value="Formiminotransferase, C-terminal subdomain"/>
    <property type="match status" value="1"/>
</dbReference>
<evidence type="ECO:0000259" key="21">
    <source>
        <dbReference type="SMART" id="SM01222"/>
    </source>
</evidence>
<evidence type="ECO:0000256" key="3">
    <source>
        <dbReference type="ARBA" id="ARBA00005082"/>
    </source>
</evidence>
<dbReference type="UniPathway" id="UPA00379">
    <property type="reaction ID" value="UER00555"/>
</dbReference>
<dbReference type="STRING" id="360412.LARV_01914"/>
<evidence type="ECO:0000256" key="18">
    <source>
        <dbReference type="ARBA" id="ARBA00025915"/>
    </source>
</evidence>
<dbReference type="InterPro" id="IPR051623">
    <property type="entry name" value="FTCD"/>
</dbReference>
<dbReference type="InterPro" id="IPR013802">
    <property type="entry name" value="Formiminotransferase_C"/>
</dbReference>
<comment type="function">
    <text evidence="17">Folate-dependent enzyme, that displays both transferase and deaminase activity. Serves to channel one-carbon units from formiminoglutamate to the folate pool.</text>
</comment>
<evidence type="ECO:0000256" key="5">
    <source>
        <dbReference type="ARBA" id="ARBA00010825"/>
    </source>
</evidence>
<dbReference type="Pfam" id="PF07837">
    <property type="entry name" value="FTCD_N"/>
    <property type="match status" value="1"/>
</dbReference>
<reference evidence="22" key="1">
    <citation type="submission" date="2015-07" db="EMBL/GenBank/DDBJ databases">
        <title>Draft Genome Sequences of Anaerolinea thermolimosa IMO-1, Bellilinea caldifistulae GOMI-1, Leptolinea tardivitalis YMTK-2, Levilinea saccharolytica KIBI-1,Longilinea arvoryzae KOME-1, Previously Described as Members of the Anaerolineaceae (Chloroflexi).</title>
        <authorList>
            <person name="Sekiguchi Y."/>
            <person name="Ohashi A."/>
            <person name="Matsuura N."/>
            <person name="Tourlousse M.D."/>
        </authorList>
    </citation>
    <scope>NUCLEOTIDE SEQUENCE [LARGE SCALE GENOMIC DNA]</scope>
    <source>
        <strain evidence="22">KOME-1</strain>
    </source>
</reference>
<evidence type="ECO:0000256" key="11">
    <source>
        <dbReference type="ARBA" id="ARBA00022808"/>
    </source>
</evidence>
<dbReference type="Proteomes" id="UP000055060">
    <property type="component" value="Unassembled WGS sequence"/>
</dbReference>
<dbReference type="InterPro" id="IPR036178">
    <property type="entry name" value="Formintransfe-cycloase-like_sf"/>
</dbReference>
<evidence type="ECO:0000256" key="4">
    <source>
        <dbReference type="ARBA" id="ARBA00008297"/>
    </source>
</evidence>
<dbReference type="GO" id="GO:0030409">
    <property type="term" value="F:glutamate formimidoyltransferase activity"/>
    <property type="evidence" value="ECO:0007669"/>
    <property type="project" value="UniProtKB-EC"/>
</dbReference>
<evidence type="ECO:0000313" key="22">
    <source>
        <dbReference type="EMBL" id="GAP14149.1"/>
    </source>
</evidence>
<dbReference type="SUPFAM" id="SSF101262">
    <property type="entry name" value="Methenyltetrahydrofolate cyclohydrolase-like"/>
    <property type="match status" value="1"/>
</dbReference>
<comment type="pathway">
    <text evidence="3">Amino-acid degradation; L-histidine degradation into L-glutamate; L-glutamate from N-formimidoyl-L-glutamate (transferase route): step 1/1.</text>
</comment>
<dbReference type="InterPro" id="IPR037070">
    <property type="entry name" value="Formiminotransferase_C_sf"/>
</dbReference>
<dbReference type="InterPro" id="IPR012886">
    <property type="entry name" value="Formiminotransferase_N"/>
</dbReference>
<dbReference type="Gene3D" id="1.20.120.680">
    <property type="entry name" value="Formiminotetrahydrofolate cyclodeaminase monomer, up-and-down helical bundle"/>
    <property type="match status" value="1"/>
</dbReference>
<dbReference type="InterPro" id="IPR022384">
    <property type="entry name" value="FormiminoTrfase_cat_dom_sf"/>
</dbReference>
<dbReference type="EMBL" id="DF967972">
    <property type="protein sequence ID" value="GAP14149.1"/>
    <property type="molecule type" value="Genomic_DNA"/>
</dbReference>
<dbReference type="SMART" id="SM01221">
    <property type="entry name" value="FTCD"/>
    <property type="match status" value="1"/>
</dbReference>
<evidence type="ECO:0000259" key="20">
    <source>
        <dbReference type="SMART" id="SM01221"/>
    </source>
</evidence>
<dbReference type="RefSeq" id="WP_075073436.1">
    <property type="nucleotide sequence ID" value="NZ_DF967972.1"/>
</dbReference>
<dbReference type="GO" id="GO:0030412">
    <property type="term" value="F:formimidoyltetrahydrofolate cyclodeaminase activity"/>
    <property type="evidence" value="ECO:0007669"/>
    <property type="project" value="UniProtKB-EC"/>
</dbReference>
<dbReference type="EC" id="2.1.2.5" evidence="6"/>
<dbReference type="Gene3D" id="3.30.990.10">
    <property type="entry name" value="Formiminotransferase, N-terminal subdomain"/>
    <property type="match status" value="1"/>
</dbReference>
<dbReference type="OrthoDB" id="9773217at2"/>
<evidence type="ECO:0000256" key="9">
    <source>
        <dbReference type="ARBA" id="ARBA00022490"/>
    </source>
</evidence>
<proteinExistence type="inferred from homology"/>
<sequence>MPSPLVECIPNFSEARRPEVVESILAAITDVQGVHVLDRHSDLDHNRTVLTFVGSPAAVEEAAYQGIARAAQLIDLNQHTGAHPRIGATDVVPFVPITDFTMQECVEMARRLGKRVGDELSIPVYLYEDAATKPEHQNLENIRHGQYEALKEEMGVNPARDPDFGPHKVGPAGATVIGARAPLIAFNVYLTTNEVSIAQKIAKAVRHSNGGLRYVKAMGVMVEGRAQVSMNLTNYHQTPVARVVEFVRREAARYGVGIHHSELVGLLPQDALTNAAIWYLQLDDFQPDQILESRLYELLRSPTQAAAAAQQPDFIDQLASSTPTPGGGAAAAHTGAAAAALVAMVGRGTLTKKKYEAVKDQMWALVEQAESLRTELAQAVDEDCAAFDAVMAAFKLPKDTPEQQTARAQAVQAATLLAAQVPLKVAGKALDVQKLALQAAADGNLNAITDAGSASALAHAALTCAAYNVRTNLLSLEDEKAVVDLKNQLRILETSSTEQEGLMHKVLVERGGISLG</sequence>
<dbReference type="Pfam" id="PF02971">
    <property type="entry name" value="FTCD"/>
    <property type="match status" value="1"/>
</dbReference>
<dbReference type="InterPro" id="IPR037064">
    <property type="entry name" value="Formiminotransferase_N_sf"/>
</dbReference>
<dbReference type="AlphaFoldDB" id="A0A0S7BK19"/>